<sequence>SAVIAARVYYLIQFGRIYHRSFPKNSACFCLPVVRCPANAKCIACITAFSEAAAALCPKRQKLARLPEAA</sequence>
<dbReference type="EMBL" id="BKCJ011371767">
    <property type="protein sequence ID" value="GFD26783.1"/>
    <property type="molecule type" value="Genomic_DNA"/>
</dbReference>
<dbReference type="AlphaFoldDB" id="A0A699UX71"/>
<organism evidence="1">
    <name type="scientific">Tanacetum cinerariifolium</name>
    <name type="common">Dalmatian daisy</name>
    <name type="synonym">Chrysanthemum cinerariifolium</name>
    <dbReference type="NCBI Taxonomy" id="118510"/>
    <lineage>
        <taxon>Eukaryota</taxon>
        <taxon>Viridiplantae</taxon>
        <taxon>Streptophyta</taxon>
        <taxon>Embryophyta</taxon>
        <taxon>Tracheophyta</taxon>
        <taxon>Spermatophyta</taxon>
        <taxon>Magnoliopsida</taxon>
        <taxon>eudicotyledons</taxon>
        <taxon>Gunneridae</taxon>
        <taxon>Pentapetalae</taxon>
        <taxon>asterids</taxon>
        <taxon>campanulids</taxon>
        <taxon>Asterales</taxon>
        <taxon>Asteraceae</taxon>
        <taxon>Asteroideae</taxon>
        <taxon>Anthemideae</taxon>
        <taxon>Anthemidinae</taxon>
        <taxon>Tanacetum</taxon>
    </lineage>
</organism>
<evidence type="ECO:0000313" key="1">
    <source>
        <dbReference type="EMBL" id="GFD26783.1"/>
    </source>
</evidence>
<accession>A0A699UX71</accession>
<feature type="non-terminal residue" evidence="1">
    <location>
        <position position="1"/>
    </location>
</feature>
<reference evidence="1" key="1">
    <citation type="journal article" date="2019" name="Sci. Rep.">
        <title>Draft genome of Tanacetum cinerariifolium, the natural source of mosquito coil.</title>
        <authorList>
            <person name="Yamashiro T."/>
            <person name="Shiraishi A."/>
            <person name="Satake H."/>
            <person name="Nakayama K."/>
        </authorList>
    </citation>
    <scope>NUCLEOTIDE SEQUENCE</scope>
</reference>
<comment type="caution">
    <text evidence="1">The sequence shown here is derived from an EMBL/GenBank/DDBJ whole genome shotgun (WGS) entry which is preliminary data.</text>
</comment>
<protein>
    <submittedName>
        <fullName evidence="1">Uncharacterized protein</fullName>
    </submittedName>
</protein>
<name>A0A699UX71_TANCI</name>
<gene>
    <name evidence="1" type="ORF">Tci_898752</name>
</gene>
<proteinExistence type="predicted"/>